<keyword evidence="5" id="KW-0328">Glycosyltransferase</keyword>
<protein>
    <recommendedName>
        <fullName evidence="4">Dol-P-Man:Man(5)GlcNAc(2)-PP-Dol alpha-1,3-mannosyltransferase</fullName>
        <ecNumber evidence="3">2.4.1.258</ecNumber>
    </recommendedName>
    <alternativeName>
        <fullName evidence="13">Asparagine-linked glycosylation protein 6</fullName>
    </alternativeName>
    <alternativeName>
        <fullName evidence="12">Dol-P-Man-dependent alpha(1-3)-mannosyltransferase</fullName>
    </alternativeName>
    <alternativeName>
        <fullName evidence="11">Dolichyl-P-Man:Man(5)GlcNAc(2)-PP-dolichyl mannosyltransferase</fullName>
    </alternativeName>
</protein>
<comment type="subcellular location">
    <subcellularLocation>
        <location evidence="1">Endoplasmic reticulum membrane</location>
        <topology evidence="1">Multi-pass membrane protein</topology>
    </subcellularLocation>
</comment>
<evidence type="ECO:0000256" key="3">
    <source>
        <dbReference type="ARBA" id="ARBA00011964"/>
    </source>
</evidence>
<comment type="function">
    <text evidence="14">Dol-P-Man:Man(5)GlcNAc(2)-PP-Dol alpha-1,3-mannosyltransferase that operates in the biosynthetic pathway of dolichol-linked oligosaccharides, the glycan precursors employed in protein asparagine (N)-glycosylation. The assembly of dolichol-linked oligosaccharides begins on the cytosolic side of the endoplasmic reticulum membrane and finishes in its lumen. The sequential addition of sugars to dolichol pyrophosphate produces dolichol-linked oligosaccharides containing fourteen sugars, including two GlcNAcs, nine mannoses and three glucoses. Once assembled, the oligosaccharide is transferred from the lipid to nascent proteins by oligosaccharyltransferases. In the lumen of the endoplasmic reticulum, adds the first dolichyl beta-D-mannosyl phosphate derived mannose in an alpha-1,3 linkage to Man(5)GlcNAc(2)-PP-dolichol to produce Man(6)GlcNAc(2)-PP-dolichol.</text>
</comment>
<accession>A0AAJ0FGZ2</accession>
<evidence type="ECO:0000259" key="18">
    <source>
        <dbReference type="Pfam" id="PF01266"/>
    </source>
</evidence>
<evidence type="ECO:0000256" key="5">
    <source>
        <dbReference type="ARBA" id="ARBA00022676"/>
    </source>
</evidence>
<dbReference type="RefSeq" id="XP_060284299.1">
    <property type="nucleotide sequence ID" value="XM_060431003.1"/>
</dbReference>
<dbReference type="PANTHER" id="PTHR12646:SF0">
    <property type="entry name" value="DOL-P-MAN:MAN(5)GLCNAC(2)-PP-DOL ALPHA-1,3-MANNOSYLTRANSFERASE"/>
    <property type="match status" value="1"/>
</dbReference>
<feature type="transmembrane region" description="Helical" evidence="17">
    <location>
        <begin position="379"/>
        <end position="397"/>
    </location>
</feature>
<keyword evidence="20" id="KW-1185">Reference proteome</keyword>
<evidence type="ECO:0000256" key="11">
    <source>
        <dbReference type="ARBA" id="ARBA00030065"/>
    </source>
</evidence>
<feature type="transmembrane region" description="Helical" evidence="17">
    <location>
        <begin position="501"/>
        <end position="522"/>
    </location>
</feature>
<dbReference type="InterPro" id="IPR007873">
    <property type="entry name" value="Glycosyltransferase_ALG3"/>
</dbReference>
<dbReference type="GO" id="GO:0003884">
    <property type="term" value="F:D-amino-acid oxidase activity"/>
    <property type="evidence" value="ECO:0007669"/>
    <property type="project" value="InterPro"/>
</dbReference>
<comment type="caution">
    <text evidence="19">The sequence shown here is derived from an EMBL/GenBank/DDBJ whole genome shotgun (WGS) entry which is preliminary data.</text>
</comment>
<organism evidence="19 20">
    <name type="scientific">Phialemonium atrogriseum</name>
    <dbReference type="NCBI Taxonomy" id="1093897"/>
    <lineage>
        <taxon>Eukaryota</taxon>
        <taxon>Fungi</taxon>
        <taxon>Dikarya</taxon>
        <taxon>Ascomycota</taxon>
        <taxon>Pezizomycotina</taxon>
        <taxon>Sordariomycetes</taxon>
        <taxon>Sordariomycetidae</taxon>
        <taxon>Cephalothecales</taxon>
        <taxon>Cephalothecaceae</taxon>
        <taxon>Phialemonium</taxon>
    </lineage>
</organism>
<evidence type="ECO:0000256" key="6">
    <source>
        <dbReference type="ARBA" id="ARBA00022679"/>
    </source>
</evidence>
<name>A0AAJ0FGZ2_9PEZI</name>
<feature type="domain" description="FAD dependent oxidoreductase" evidence="18">
    <location>
        <begin position="4"/>
        <end position="345"/>
    </location>
</feature>
<dbReference type="GO" id="GO:0005789">
    <property type="term" value="C:endoplasmic reticulum membrane"/>
    <property type="evidence" value="ECO:0007669"/>
    <property type="project" value="UniProtKB-SubCell"/>
</dbReference>
<dbReference type="PROSITE" id="PS00677">
    <property type="entry name" value="DAO"/>
    <property type="match status" value="1"/>
</dbReference>
<evidence type="ECO:0000256" key="7">
    <source>
        <dbReference type="ARBA" id="ARBA00022692"/>
    </source>
</evidence>
<reference evidence="19" key="1">
    <citation type="submission" date="2023-06" db="EMBL/GenBank/DDBJ databases">
        <title>Genome-scale phylogeny and comparative genomics of the fungal order Sordariales.</title>
        <authorList>
            <consortium name="Lawrence Berkeley National Laboratory"/>
            <person name="Hensen N."/>
            <person name="Bonometti L."/>
            <person name="Westerberg I."/>
            <person name="Brannstrom I.O."/>
            <person name="Guillou S."/>
            <person name="Cros-Aarteil S."/>
            <person name="Calhoun S."/>
            <person name="Haridas S."/>
            <person name="Kuo A."/>
            <person name="Mondo S."/>
            <person name="Pangilinan J."/>
            <person name="Riley R."/>
            <person name="Labutti K."/>
            <person name="Andreopoulos B."/>
            <person name="Lipzen A."/>
            <person name="Chen C."/>
            <person name="Yanf M."/>
            <person name="Daum C."/>
            <person name="Ng V."/>
            <person name="Clum A."/>
            <person name="Steindorff A."/>
            <person name="Ohm R."/>
            <person name="Martin F."/>
            <person name="Silar P."/>
            <person name="Natvig D."/>
            <person name="Lalanne C."/>
            <person name="Gautier V."/>
            <person name="Ament-Velasquez S.L."/>
            <person name="Kruys A."/>
            <person name="Hutchinson M.I."/>
            <person name="Powell A.J."/>
            <person name="Barry K."/>
            <person name="Miller A.N."/>
            <person name="Grigoriev I.V."/>
            <person name="Debuchy R."/>
            <person name="Gladieux P."/>
            <person name="Thoren M.H."/>
            <person name="Johannesson H."/>
        </authorList>
    </citation>
    <scope>NUCLEOTIDE SEQUENCE</scope>
    <source>
        <strain evidence="19">8032-3</strain>
    </source>
</reference>
<keyword evidence="10 17" id="KW-0472">Membrane</keyword>
<dbReference type="Gene3D" id="3.40.50.720">
    <property type="entry name" value="NAD(P)-binding Rossmann-like Domain"/>
    <property type="match status" value="1"/>
</dbReference>
<evidence type="ECO:0000256" key="8">
    <source>
        <dbReference type="ARBA" id="ARBA00022824"/>
    </source>
</evidence>
<dbReference type="InterPro" id="IPR006181">
    <property type="entry name" value="D-amino_acid_oxidase_CS"/>
</dbReference>
<evidence type="ECO:0000313" key="19">
    <source>
        <dbReference type="EMBL" id="KAK1768086.1"/>
    </source>
</evidence>
<keyword evidence="9 17" id="KW-1133">Transmembrane helix</keyword>
<evidence type="ECO:0000256" key="17">
    <source>
        <dbReference type="SAM" id="Phobius"/>
    </source>
</evidence>
<evidence type="ECO:0000256" key="9">
    <source>
        <dbReference type="ARBA" id="ARBA00022989"/>
    </source>
</evidence>
<evidence type="ECO:0000256" key="12">
    <source>
        <dbReference type="ARBA" id="ARBA00030368"/>
    </source>
</evidence>
<evidence type="ECO:0000256" key="14">
    <source>
        <dbReference type="ARBA" id="ARBA00044743"/>
    </source>
</evidence>
<dbReference type="EC" id="2.4.1.258" evidence="3"/>
<feature type="transmembrane region" description="Helical" evidence="17">
    <location>
        <begin position="744"/>
        <end position="764"/>
    </location>
</feature>
<dbReference type="Proteomes" id="UP001244011">
    <property type="component" value="Unassembled WGS sequence"/>
</dbReference>
<keyword evidence="8" id="KW-0256">Endoplasmic reticulum</keyword>
<dbReference type="SUPFAM" id="SSF51971">
    <property type="entry name" value="Nucleotide-binding domain"/>
    <property type="match status" value="1"/>
</dbReference>
<evidence type="ECO:0000256" key="1">
    <source>
        <dbReference type="ARBA" id="ARBA00004477"/>
    </source>
</evidence>
<evidence type="ECO:0000313" key="20">
    <source>
        <dbReference type="Proteomes" id="UP001244011"/>
    </source>
</evidence>
<comment type="catalytic activity">
    <reaction evidence="15">
        <text>an alpha-D-Man-(1-&gt;2)-alpha-D-Man-(1-&gt;2)-alpha-D-Man-(1-&gt;3)-[alpha-D-Man-(1-&gt;6)]-beta-D-Man-(1-&gt;4)-beta-D-GlcNAc-(1-&gt;4)-alpha-D-GlcNAc-diphospho-di-trans,poly-cis-dolichol + a di-trans,poly-cis-dolichyl beta-D-mannosyl phosphate = an alpha-D-Man-(1-&gt;2)-alpha-D-Man-(1-&gt;2)-alpha-D-Man-(1-&gt;3)-[alpha-D-Man-(1-&gt;3)-alpha-D-Man-(1-&gt;6)]-beta-D-Man-(1-&gt;4)-beta-D-GlcNAc-(1-&gt;4)-alpha-D-GlcNAc-diphospho-di-trans,poly-cis-dolichol + a di-trans,poly-cis-dolichyl phosphate + H(+)</text>
        <dbReference type="Rhea" id="RHEA:29527"/>
        <dbReference type="Rhea" id="RHEA-COMP:19498"/>
        <dbReference type="Rhea" id="RHEA-COMP:19501"/>
        <dbReference type="Rhea" id="RHEA-COMP:19516"/>
        <dbReference type="Rhea" id="RHEA-COMP:19517"/>
        <dbReference type="ChEBI" id="CHEBI:15378"/>
        <dbReference type="ChEBI" id="CHEBI:57683"/>
        <dbReference type="ChEBI" id="CHEBI:58211"/>
        <dbReference type="ChEBI" id="CHEBI:132515"/>
        <dbReference type="ChEBI" id="CHEBI:132516"/>
        <dbReference type="EC" id="2.4.1.258"/>
    </reaction>
    <physiologicalReaction direction="left-to-right" evidence="15">
        <dbReference type="Rhea" id="RHEA:29528"/>
    </physiologicalReaction>
</comment>
<feature type="transmembrane region" description="Helical" evidence="17">
    <location>
        <begin position="624"/>
        <end position="643"/>
    </location>
</feature>
<proteinExistence type="inferred from homology"/>
<evidence type="ECO:0000256" key="4">
    <source>
        <dbReference type="ARBA" id="ARBA00015561"/>
    </source>
</evidence>
<evidence type="ECO:0000256" key="10">
    <source>
        <dbReference type="ARBA" id="ARBA00023136"/>
    </source>
</evidence>
<comment type="pathway">
    <text evidence="2">Protein modification; protein glycosylation.</text>
</comment>
<dbReference type="GO" id="GO:0052925">
    <property type="term" value="F:dol-P-Man:Man(5)GlcNAc(2)-PP-Dol alpha-1,3-mannosyltransferase activity"/>
    <property type="evidence" value="ECO:0007669"/>
    <property type="project" value="UniProtKB-EC"/>
</dbReference>
<evidence type="ECO:0000256" key="2">
    <source>
        <dbReference type="ARBA" id="ARBA00004922"/>
    </source>
</evidence>
<comment type="similarity">
    <text evidence="16">Belongs to the glycosyltransferase ALG3 family.</text>
</comment>
<evidence type="ECO:0000256" key="15">
    <source>
        <dbReference type="ARBA" id="ARBA00049506"/>
    </source>
</evidence>
<dbReference type="Pfam" id="PF01266">
    <property type="entry name" value="DAO"/>
    <property type="match status" value="1"/>
</dbReference>
<dbReference type="Gene3D" id="3.30.9.10">
    <property type="entry name" value="D-Amino Acid Oxidase, subunit A, domain 2"/>
    <property type="match status" value="1"/>
</dbReference>
<feature type="transmembrane region" description="Helical" evidence="17">
    <location>
        <begin position="680"/>
        <end position="696"/>
    </location>
</feature>
<dbReference type="InterPro" id="IPR006076">
    <property type="entry name" value="FAD-dep_OxRdtase"/>
</dbReference>
<dbReference type="SUPFAM" id="SSF54373">
    <property type="entry name" value="FAD-linked reductases, C-terminal domain"/>
    <property type="match status" value="1"/>
</dbReference>
<evidence type="ECO:0000256" key="13">
    <source>
        <dbReference type="ARBA" id="ARBA00030742"/>
    </source>
</evidence>
<evidence type="ECO:0000256" key="16">
    <source>
        <dbReference type="ARBA" id="ARBA00093457"/>
    </source>
</evidence>
<sequence length="805" mass="89417">MPSIVVIGAGVSGLTSALLLAKRKETAVTVVAKHMPGDYDIEYTSPWAGANVLPMSIDADSRWERRTWPELKRLAGEVPEAGVHFQSLLSHRRPQDEGGKLSDALFAEDPWYATMFDDYQILDKEKLPPGIKFGAEFTSVCINTAIYLPWLVSQCLAHGVVFRRAVLRHVSEAATMSQKGSGPRADIIINATGLLACRLGGVMDPDVFPVRGQIVVVRNEVTPMIAPSGTDDGDDELLYTMTRAAGGGTILGGTYQKGNWDPNPDPNIAVRIMRRAVEAQPQLTGGKGIEGLDIIRHGVGLRPGRTGGVRIERELIDGTWVVHNYGHASWGYQGSYGCAERVVELVNDISSEREARPLHMQAVSFVLDVANGQHTLSKLVPPVLLLVDALLCALIIWKVPYTEIDWVAYMQQVSQYVSGERDYTKMEGGTGPLVYPAAHVYTYTGLYYLTDEGRDIFSAQQLFAMLYMATLAVVMACYWQAKVPPYVFPLLILSKRLHSIFVLRCFNDCFAVFFLWLSIFFLQRRWWALGALAYTWGLGIKMSLLLVLPAVGVILFLGRGFSPSLRLAVLMAQVQVAIAVPFLRNNARGYLGRAFEFSRQFLFKWTVNWRFVGEDTFLSRSFSLTLLALHASLLVVFVTSRWLKPAGKPVMDMIKPILAGASPLTEPEARAISRNITPRYILTTILSANAIGLLFARSLHYQFYSYLAWSTPFLLWRSGMHPVLQYLLWFLQEWAWNVFPSTPISSGVVVGVLAVTVAGVWWGCCPRPGRRGQRTGSASARRAEWPIPRRRRVCPASVAPLSLIS</sequence>
<dbReference type="PANTHER" id="PTHR12646">
    <property type="entry name" value="NOT56 - RELATED"/>
    <property type="match status" value="1"/>
</dbReference>
<dbReference type="Pfam" id="PF05208">
    <property type="entry name" value="ALG3"/>
    <property type="match status" value="1"/>
</dbReference>
<dbReference type="GeneID" id="85314190"/>
<dbReference type="EMBL" id="MU839006">
    <property type="protein sequence ID" value="KAK1768086.1"/>
    <property type="molecule type" value="Genomic_DNA"/>
</dbReference>
<keyword evidence="7 17" id="KW-0812">Transmembrane</keyword>
<gene>
    <name evidence="19" type="ORF">QBC33DRAFT_577748</name>
</gene>
<dbReference type="AlphaFoldDB" id="A0AAJ0FGZ2"/>
<feature type="transmembrane region" description="Helical" evidence="17">
    <location>
        <begin position="462"/>
        <end position="481"/>
    </location>
</feature>
<feature type="transmembrane region" description="Helical" evidence="17">
    <location>
        <begin position="534"/>
        <end position="558"/>
    </location>
</feature>
<keyword evidence="6" id="KW-0808">Transferase</keyword>